<accession>A0A8J2U607</accession>
<dbReference type="EMBL" id="BMDX01000011">
    <property type="protein sequence ID" value="GGA80812.1"/>
    <property type="molecule type" value="Genomic_DNA"/>
</dbReference>
<organism evidence="1 2">
    <name type="scientific">Neiella marina</name>
    <dbReference type="NCBI Taxonomy" id="508461"/>
    <lineage>
        <taxon>Bacteria</taxon>
        <taxon>Pseudomonadati</taxon>
        <taxon>Pseudomonadota</taxon>
        <taxon>Gammaproteobacteria</taxon>
        <taxon>Alteromonadales</taxon>
        <taxon>Echinimonadaceae</taxon>
        <taxon>Neiella</taxon>
    </lineage>
</organism>
<gene>
    <name evidence="1" type="ORF">GCM10011369_23470</name>
</gene>
<dbReference type="RefSeq" id="WP_188708232.1">
    <property type="nucleotide sequence ID" value="NZ_BMDX01000011.1"/>
</dbReference>
<proteinExistence type="predicted"/>
<comment type="caution">
    <text evidence="1">The sequence shown here is derived from an EMBL/GenBank/DDBJ whole genome shotgun (WGS) entry which is preliminary data.</text>
</comment>
<sequence length="207" mass="22153">MAILPSKFLALSECSFDSTDETYQPNGTGYNRATSKKAFSQVFDLELVTKKLTMETAFELVAWLIDNTAGTHGIFQIENPFNVLLPPLETNALVTREAISESAKAAPAQNFTGLIVGALKPGTFFNFGNHPKVYMVTNSPNANAAGQGTITFTPACYEDVPAGTAINYGANCLFQGSSKADVQSLTASVASGRRTPIVIPFKERGDD</sequence>
<protein>
    <submittedName>
        <fullName evidence="1">Uncharacterized protein</fullName>
    </submittedName>
</protein>
<dbReference type="AlphaFoldDB" id="A0A8J2U607"/>
<evidence type="ECO:0000313" key="2">
    <source>
        <dbReference type="Proteomes" id="UP000619743"/>
    </source>
</evidence>
<reference evidence="2" key="1">
    <citation type="journal article" date="2019" name="Int. J. Syst. Evol. Microbiol.">
        <title>The Global Catalogue of Microorganisms (GCM) 10K type strain sequencing project: providing services to taxonomists for standard genome sequencing and annotation.</title>
        <authorList>
            <consortium name="The Broad Institute Genomics Platform"/>
            <consortium name="The Broad Institute Genome Sequencing Center for Infectious Disease"/>
            <person name="Wu L."/>
            <person name="Ma J."/>
        </authorList>
    </citation>
    <scope>NUCLEOTIDE SEQUENCE [LARGE SCALE GENOMIC DNA]</scope>
    <source>
        <strain evidence="2">CGMCC 1.10130</strain>
    </source>
</reference>
<evidence type="ECO:0000313" key="1">
    <source>
        <dbReference type="EMBL" id="GGA80812.1"/>
    </source>
</evidence>
<dbReference type="Proteomes" id="UP000619743">
    <property type="component" value="Unassembled WGS sequence"/>
</dbReference>
<name>A0A8J2U607_9GAMM</name>
<keyword evidence="2" id="KW-1185">Reference proteome</keyword>